<protein>
    <submittedName>
        <fullName evidence="5">WASH complex subunit 4</fullName>
    </submittedName>
</protein>
<dbReference type="PANTHER" id="PTHR31409">
    <property type="entry name" value="WASH COMPLEX SUBUNIT 4"/>
    <property type="match status" value="1"/>
</dbReference>
<dbReference type="GO" id="GO:0005768">
    <property type="term" value="C:endosome"/>
    <property type="evidence" value="ECO:0007669"/>
    <property type="project" value="TreeGrafter"/>
</dbReference>
<feature type="compositionally biased region" description="Basic and acidic residues" evidence="1">
    <location>
        <begin position="1127"/>
        <end position="1141"/>
    </location>
</feature>
<dbReference type="GO" id="GO:0071203">
    <property type="term" value="C:WASH complex"/>
    <property type="evidence" value="ECO:0007669"/>
    <property type="project" value="InterPro"/>
</dbReference>
<proteinExistence type="predicted"/>
<dbReference type="Pfam" id="PF14744">
    <property type="entry name" value="WASH-7_mid"/>
    <property type="match status" value="1"/>
</dbReference>
<feature type="domain" description="WASH complex subunit 4 N-terminal" evidence="3">
    <location>
        <begin position="31"/>
        <end position="599"/>
    </location>
</feature>
<evidence type="ECO:0000259" key="3">
    <source>
        <dbReference type="Pfam" id="PF14745"/>
    </source>
</evidence>
<evidence type="ECO:0000256" key="1">
    <source>
        <dbReference type="SAM" id="MobiDB-lite"/>
    </source>
</evidence>
<dbReference type="InterPro" id="IPR027307">
    <property type="entry name" value="WASH7"/>
</dbReference>
<reference evidence="5" key="1">
    <citation type="submission" date="2021-10" db="EMBL/GenBank/DDBJ databases">
        <title>Tropical sea cucumber genome reveals ecological adaptation and Cuvierian tubules defense mechanism.</title>
        <authorList>
            <person name="Chen T."/>
        </authorList>
    </citation>
    <scope>NUCLEOTIDE SEQUENCE</scope>
    <source>
        <strain evidence="5">Nanhai2018</strain>
        <tissue evidence="5">Muscle</tissue>
    </source>
</reference>
<evidence type="ECO:0000259" key="4">
    <source>
        <dbReference type="Pfam" id="PF14746"/>
    </source>
</evidence>
<organism evidence="5 6">
    <name type="scientific">Holothuria leucospilota</name>
    <name type="common">Black long sea cucumber</name>
    <name type="synonym">Mertensiothuria leucospilota</name>
    <dbReference type="NCBI Taxonomy" id="206669"/>
    <lineage>
        <taxon>Eukaryota</taxon>
        <taxon>Metazoa</taxon>
        <taxon>Echinodermata</taxon>
        <taxon>Eleutherozoa</taxon>
        <taxon>Echinozoa</taxon>
        <taxon>Holothuroidea</taxon>
        <taxon>Aspidochirotacea</taxon>
        <taxon>Aspidochirotida</taxon>
        <taxon>Holothuriidae</taxon>
        <taxon>Holothuria</taxon>
    </lineage>
</organism>
<dbReference type="GO" id="GO:0016197">
    <property type="term" value="P:endosomal transport"/>
    <property type="evidence" value="ECO:0007669"/>
    <property type="project" value="TreeGrafter"/>
</dbReference>
<evidence type="ECO:0000259" key="2">
    <source>
        <dbReference type="Pfam" id="PF14744"/>
    </source>
</evidence>
<name>A0A9Q1CJ12_HOLLE</name>
<dbReference type="InterPro" id="IPR028191">
    <property type="entry name" value="WASH-4_N"/>
</dbReference>
<keyword evidence="6" id="KW-1185">Reference proteome</keyword>
<dbReference type="Pfam" id="PF14746">
    <property type="entry name" value="WASH-7_C"/>
    <property type="match status" value="1"/>
</dbReference>
<accession>A0A9Q1CJ12</accession>
<dbReference type="InterPro" id="IPR028283">
    <property type="entry name" value="WASH-7_C"/>
</dbReference>
<dbReference type="AlphaFoldDB" id="A0A9Q1CJ12"/>
<dbReference type="PANTHER" id="PTHR31409:SF0">
    <property type="entry name" value="WASH COMPLEX SUBUNIT 4"/>
    <property type="match status" value="1"/>
</dbReference>
<comment type="caution">
    <text evidence="5">The sequence shown here is derived from an EMBL/GenBank/DDBJ whole genome shotgun (WGS) entry which is preliminary data.</text>
</comment>
<gene>
    <name evidence="5" type="ORF">HOLleu_04821</name>
</gene>
<feature type="domain" description="WASH complex subunit 7 C-terminal" evidence="4">
    <location>
        <begin position="962"/>
        <end position="1124"/>
    </location>
</feature>
<dbReference type="EMBL" id="JAIZAY010000002">
    <property type="protein sequence ID" value="KAJ8046211.1"/>
    <property type="molecule type" value="Genomic_DNA"/>
</dbReference>
<evidence type="ECO:0000313" key="6">
    <source>
        <dbReference type="Proteomes" id="UP001152320"/>
    </source>
</evidence>
<dbReference type="OrthoDB" id="10261210at2759"/>
<feature type="domain" description="WASH complex subunit 7 central" evidence="2">
    <location>
        <begin position="600"/>
        <end position="943"/>
    </location>
</feature>
<feature type="region of interest" description="Disordered" evidence="1">
    <location>
        <begin position="1127"/>
        <end position="1177"/>
    </location>
</feature>
<dbReference type="Pfam" id="PF14745">
    <property type="entry name" value="WASH-4_N"/>
    <property type="match status" value="1"/>
</dbReference>
<dbReference type="GO" id="GO:0007032">
    <property type="term" value="P:endosome organization"/>
    <property type="evidence" value="ECO:0007669"/>
    <property type="project" value="TreeGrafter"/>
</dbReference>
<evidence type="ECO:0000313" key="5">
    <source>
        <dbReference type="EMBL" id="KAJ8046211.1"/>
    </source>
</evidence>
<dbReference type="Proteomes" id="UP001152320">
    <property type="component" value="Chromosome 2"/>
</dbReference>
<dbReference type="InterPro" id="IPR028282">
    <property type="entry name" value="WASH-7_central"/>
</dbReference>
<sequence length="1177" mass="136133">MAKEEKAGWEFDKFDDGSLKIVGEVQLKKYGKFLEEYASQLKGIEDALDDSIGDVWDFTLDPISLQYLPMEQTNLLELIKTDNKIFNKVVTVFASLCCEMETLKFEAENKYFPGLTFYGEGEPESGLEEGEAQVQMGRMMPFLQELSCFVNRCYEVIKNVLHQLSGLYNNAKNAPKTIDVSNVHFQVVFEYLADLLRVLITLDEIISNQGTLKDHWTLYKRMLKSVHHNPARFGIEENKLRPFERLLMGLQGQLLDGMIFHNCVEQNFDDGSLSVSKNSLFAEEFSYIIRTIFSQTEPKIGDTSETDHRLKYVGICGLYVLNYQIFRVIDKKVFRALWDVYKKVPAVTLTANVVWSANQFLLRSLSPHISKFLDRKSQQAVVTYTGVYLQQKSQNLVRDVNAYYMQVCSWMIRMESSLTQANTVIEDLTHKCSLFIHGLLFAYNIRNTVREVMNLHAHMNKPLTKTAVLALCRMVEMLKSIEHTFHRGTMLVAESITHIIQHLQFMALAAISTAKKRIISDKRYSEKRLDALSALVLVETALNGPATKERRLVANLALSVGTQMKAFREDELATFRGIMNKISAISDLRERLHDACDCSFLYWHRVVFPLYLADRFENSVDAHRIHYLFGALADCVPHMKQCQHLENSDLLMQEFDREINAQLKEHLIDPLCRGVETDLRLSIHTHLQLDNRNPFKISLKDINQFLRMKPIRFFNYFIDIKELVIHYLDKTFYNLTTVALHDWKTYAEMRNLAAQKYNLKMTEVHLPTQTLEQGLDVLEIMRNIHIFVSKYLYNLNNQIFVERSSNNKHLNTINIRHIANSIRTHGTGIMNTTVNFTYQFLRKKFFIFSQFMYDEHIKSRLIKDWRFFKENKDELRKMYPFERSEKFNRGIRKLGVTADGDSYLDQFRILISQIGNAMGYIRMIRSGGLRCCSNAIRFVPDIDDIVNLEELVADGQLSEEVVSSARNLDNVIGNLTKNFAEGTEYFKMLVDVFAPEFRSVKNMHLKNFFIILPPLTLNFVEYSISCKEKLNKKNKIGAAFTDDGFAMGVAYILKLLDQYQDFDSLHWFHSVKYHYGKEKEKVKKQQGDEKLQQTSSLTIKRLETYQREFDLLYYSLSSARVFFRADKTAEEEQEETKEKEAAQAPPSNVPAIEAPATTPVASNDATPNGHLPAIMGN</sequence>